<dbReference type="InterPro" id="IPR002575">
    <property type="entry name" value="Aminoglycoside_PTrfase"/>
</dbReference>
<dbReference type="Proteomes" id="UP001285441">
    <property type="component" value="Unassembled WGS sequence"/>
</dbReference>
<keyword evidence="3" id="KW-1185">Reference proteome</keyword>
<dbReference type="EMBL" id="JAULSW010000010">
    <property type="protein sequence ID" value="KAK3368594.1"/>
    <property type="molecule type" value="Genomic_DNA"/>
</dbReference>
<proteinExistence type="predicted"/>
<accession>A0AAE0N401</accession>
<evidence type="ECO:0000313" key="3">
    <source>
        <dbReference type="Proteomes" id="UP001285441"/>
    </source>
</evidence>
<dbReference type="AlphaFoldDB" id="A0AAE0N401"/>
<reference evidence="2" key="1">
    <citation type="journal article" date="2023" name="Mol. Phylogenet. Evol.">
        <title>Genome-scale phylogeny and comparative genomics of the fungal order Sordariales.</title>
        <authorList>
            <person name="Hensen N."/>
            <person name="Bonometti L."/>
            <person name="Westerberg I."/>
            <person name="Brannstrom I.O."/>
            <person name="Guillou S."/>
            <person name="Cros-Aarteil S."/>
            <person name="Calhoun S."/>
            <person name="Haridas S."/>
            <person name="Kuo A."/>
            <person name="Mondo S."/>
            <person name="Pangilinan J."/>
            <person name="Riley R."/>
            <person name="LaButti K."/>
            <person name="Andreopoulos B."/>
            <person name="Lipzen A."/>
            <person name="Chen C."/>
            <person name="Yan M."/>
            <person name="Daum C."/>
            <person name="Ng V."/>
            <person name="Clum A."/>
            <person name="Steindorff A."/>
            <person name="Ohm R.A."/>
            <person name="Martin F."/>
            <person name="Silar P."/>
            <person name="Natvig D.O."/>
            <person name="Lalanne C."/>
            <person name="Gautier V."/>
            <person name="Ament-Velasquez S.L."/>
            <person name="Kruys A."/>
            <person name="Hutchinson M.I."/>
            <person name="Powell A.J."/>
            <person name="Barry K."/>
            <person name="Miller A.N."/>
            <person name="Grigoriev I.V."/>
            <person name="Debuchy R."/>
            <person name="Gladieux P."/>
            <person name="Hiltunen Thoren M."/>
            <person name="Johannesson H."/>
        </authorList>
    </citation>
    <scope>NUCLEOTIDE SEQUENCE</scope>
    <source>
        <strain evidence="2">CBS 232.78</strain>
    </source>
</reference>
<reference evidence="2" key="2">
    <citation type="submission" date="2023-06" db="EMBL/GenBank/DDBJ databases">
        <authorList>
            <consortium name="Lawrence Berkeley National Laboratory"/>
            <person name="Haridas S."/>
            <person name="Hensen N."/>
            <person name="Bonometti L."/>
            <person name="Westerberg I."/>
            <person name="Brannstrom I.O."/>
            <person name="Guillou S."/>
            <person name="Cros-Aarteil S."/>
            <person name="Calhoun S."/>
            <person name="Kuo A."/>
            <person name="Mondo S."/>
            <person name="Pangilinan J."/>
            <person name="Riley R."/>
            <person name="LaButti K."/>
            <person name="Andreopoulos B."/>
            <person name="Lipzen A."/>
            <person name="Chen C."/>
            <person name="Yanf M."/>
            <person name="Daum C."/>
            <person name="Ng V."/>
            <person name="Clum A."/>
            <person name="Steindorff A."/>
            <person name="Ohm R."/>
            <person name="Martin F."/>
            <person name="Silar P."/>
            <person name="Natvig D."/>
            <person name="Lalanne C."/>
            <person name="Gautier V."/>
            <person name="Ament-velasquez S.L."/>
            <person name="Kruys A."/>
            <person name="Hutchinson M.I."/>
            <person name="Powell A.J."/>
            <person name="Barry K."/>
            <person name="Miller A.N."/>
            <person name="Grigoriev I.V."/>
            <person name="Debuchy R."/>
            <person name="Gladieux P."/>
            <person name="Thoren M.H."/>
            <person name="Johannesson H."/>
        </authorList>
    </citation>
    <scope>NUCLEOTIDE SEQUENCE</scope>
    <source>
        <strain evidence="2">CBS 232.78</strain>
    </source>
</reference>
<dbReference type="Pfam" id="PF01636">
    <property type="entry name" value="APH"/>
    <property type="match status" value="1"/>
</dbReference>
<dbReference type="PANTHER" id="PTHR21310:SF15">
    <property type="entry name" value="AMINOGLYCOSIDE PHOSPHOTRANSFERASE DOMAIN-CONTAINING PROTEIN"/>
    <property type="match status" value="1"/>
</dbReference>
<dbReference type="SUPFAM" id="SSF56112">
    <property type="entry name" value="Protein kinase-like (PK-like)"/>
    <property type="match status" value="1"/>
</dbReference>
<name>A0AAE0N401_9PEZI</name>
<dbReference type="Gene3D" id="3.90.1200.10">
    <property type="match status" value="1"/>
</dbReference>
<evidence type="ECO:0000313" key="2">
    <source>
        <dbReference type="EMBL" id="KAK3368594.1"/>
    </source>
</evidence>
<dbReference type="Gene3D" id="3.30.200.20">
    <property type="entry name" value="Phosphorylase Kinase, domain 1"/>
    <property type="match status" value="1"/>
</dbReference>
<organism evidence="2 3">
    <name type="scientific">Podospora didyma</name>
    <dbReference type="NCBI Taxonomy" id="330526"/>
    <lineage>
        <taxon>Eukaryota</taxon>
        <taxon>Fungi</taxon>
        <taxon>Dikarya</taxon>
        <taxon>Ascomycota</taxon>
        <taxon>Pezizomycotina</taxon>
        <taxon>Sordariomycetes</taxon>
        <taxon>Sordariomycetidae</taxon>
        <taxon>Sordariales</taxon>
        <taxon>Podosporaceae</taxon>
        <taxon>Podospora</taxon>
    </lineage>
</organism>
<dbReference type="InterPro" id="IPR011009">
    <property type="entry name" value="Kinase-like_dom_sf"/>
</dbReference>
<protein>
    <recommendedName>
        <fullName evidence="1">Aminoglycoside phosphotransferase domain-containing protein</fullName>
    </recommendedName>
</protein>
<dbReference type="InterPro" id="IPR051678">
    <property type="entry name" value="AGP_Transferase"/>
</dbReference>
<evidence type="ECO:0000259" key="1">
    <source>
        <dbReference type="Pfam" id="PF01636"/>
    </source>
</evidence>
<sequence length="396" mass="44081">MDSPIGRAVQDCIKRTRWDELRRYASRLHSSDIDNDNDIVSCTLGPSITNGLHHLVPTLEFADGAQWVARIQLAPSTPELAAKMQVEVDTMSLLRERTEVPIPKVFGYEVDTDNPVGVAFMLTEFLPGMVAMEADGGFAVHRAQIPAERRPGFYSAVAEIQVQITSVRLPKIGTVVKLADGSYGIGPLPVLGGPFETATAFFEAWAEHTKFPHSTDIIQEVLSSHPPEYTSAVLASLRDFPAQIKVLASRIPGSDAGPFPVMHPDFFHSNIMVDSSYNILGVIDWEGASTVPWELVEFPLFLDAVPISMDRVPSNYDADGNPVDEGTKQRWKERKKYVEMVEGFERARNRDTQLSSALKNRTYQGLSYGMRVYREPGKLTPLYSRVLEPFRVGNKE</sequence>
<comment type="caution">
    <text evidence="2">The sequence shown here is derived from an EMBL/GenBank/DDBJ whole genome shotgun (WGS) entry which is preliminary data.</text>
</comment>
<feature type="domain" description="Aminoglycoside phosphotransferase" evidence="1">
    <location>
        <begin position="65"/>
        <end position="289"/>
    </location>
</feature>
<dbReference type="PANTHER" id="PTHR21310">
    <property type="entry name" value="AMINOGLYCOSIDE PHOSPHOTRANSFERASE-RELATED-RELATED"/>
    <property type="match status" value="1"/>
</dbReference>
<gene>
    <name evidence="2" type="ORF">B0H63DRAFT_441835</name>
</gene>